<feature type="transmembrane region" description="Helical" evidence="1">
    <location>
        <begin position="29"/>
        <end position="46"/>
    </location>
</feature>
<feature type="transmembrane region" description="Helical" evidence="1">
    <location>
        <begin position="372"/>
        <end position="392"/>
    </location>
</feature>
<keyword evidence="1" id="KW-1133">Transmembrane helix</keyword>
<evidence type="ECO:0000313" key="3">
    <source>
        <dbReference type="Proteomes" id="UP000428260"/>
    </source>
</evidence>
<dbReference type="EMBL" id="CP046401">
    <property type="protein sequence ID" value="QGY46570.1"/>
    <property type="molecule type" value="Genomic_DNA"/>
</dbReference>
<gene>
    <name evidence="2" type="ORF">GM418_23790</name>
</gene>
<keyword evidence="1" id="KW-0472">Membrane</keyword>
<feature type="transmembrane region" description="Helical" evidence="1">
    <location>
        <begin position="130"/>
        <end position="150"/>
    </location>
</feature>
<dbReference type="Pfam" id="PF14296">
    <property type="entry name" value="O-ag_pol_Wzy"/>
    <property type="match status" value="1"/>
</dbReference>
<dbReference type="NCBIfam" id="TIGR04370">
    <property type="entry name" value="glyco_rpt_poly"/>
    <property type="match status" value="1"/>
</dbReference>
<proteinExistence type="predicted"/>
<dbReference type="InterPro" id="IPR029468">
    <property type="entry name" value="O-ag_pol_Wzy"/>
</dbReference>
<reference evidence="2 3" key="1">
    <citation type="submission" date="2019-11" db="EMBL/GenBank/DDBJ databases">
        <authorList>
            <person name="Zheng R.K."/>
            <person name="Sun C.M."/>
        </authorList>
    </citation>
    <scope>NUCLEOTIDE SEQUENCE [LARGE SCALE GENOMIC DNA]</scope>
    <source>
        <strain evidence="2 3">WC007</strain>
    </source>
</reference>
<dbReference type="RefSeq" id="WP_158869701.1">
    <property type="nucleotide sequence ID" value="NZ_CP046401.1"/>
</dbReference>
<keyword evidence="3" id="KW-1185">Reference proteome</keyword>
<feature type="transmembrane region" description="Helical" evidence="1">
    <location>
        <begin position="241"/>
        <end position="259"/>
    </location>
</feature>
<dbReference type="AlphaFoldDB" id="A0A6I6JZI7"/>
<feature type="transmembrane region" description="Helical" evidence="1">
    <location>
        <begin position="197"/>
        <end position="213"/>
    </location>
</feature>
<name>A0A6I6JZI7_9BACT</name>
<feature type="transmembrane region" description="Helical" evidence="1">
    <location>
        <begin position="170"/>
        <end position="190"/>
    </location>
</feature>
<feature type="transmembrane region" description="Helical" evidence="1">
    <location>
        <begin position="427"/>
        <end position="444"/>
    </location>
</feature>
<evidence type="ECO:0000313" key="2">
    <source>
        <dbReference type="EMBL" id="QGY46570.1"/>
    </source>
</evidence>
<evidence type="ECO:0000256" key="1">
    <source>
        <dbReference type="SAM" id="Phobius"/>
    </source>
</evidence>
<accession>A0A6I6JZI7</accession>
<organism evidence="2 3">
    <name type="scientific">Maribellus comscasis</name>
    <dbReference type="NCBI Taxonomy" id="2681766"/>
    <lineage>
        <taxon>Bacteria</taxon>
        <taxon>Pseudomonadati</taxon>
        <taxon>Bacteroidota</taxon>
        <taxon>Bacteroidia</taxon>
        <taxon>Marinilabiliales</taxon>
        <taxon>Prolixibacteraceae</taxon>
        <taxon>Maribellus</taxon>
    </lineage>
</organism>
<feature type="transmembrane region" description="Helical" evidence="1">
    <location>
        <begin position="404"/>
        <end position="421"/>
    </location>
</feature>
<feature type="transmembrane region" description="Helical" evidence="1">
    <location>
        <begin position="53"/>
        <end position="77"/>
    </location>
</feature>
<keyword evidence="1" id="KW-0812">Transmembrane</keyword>
<dbReference type="Proteomes" id="UP000428260">
    <property type="component" value="Chromosome"/>
</dbReference>
<dbReference type="KEGG" id="mcos:GM418_23790"/>
<sequence>MKSLIQLFFFIISLILFFGAPDKYNYPFNSIVTIVFLLQSIPFIINRSKKNYVNFYTLFFTSFFFVNFFYPTVLYPIDPKFFTVFSLPFDSTYINKGTALSQLLTSSFILGASSIKNVNNRLEHNNLNKFLLSHYSVTRFTIFLFFLFVATVGREFLAGNFKEHSSLSVYILQLLTCSFILSSILFFRNLDLLKSKRMYIITVGIYVILFLSIGDRGPALNLLLLIVGLYSIHVKTISAKYLIILGISGLTLMHLVGLGRTSNVDEINGNIISRGIERTQNESQFQSIYSLTQSFVVNNRNLYVGMEYVDKNGINWGSTSILTATISVVPFAQSAIEKLTGYELQTSSDFLTTLTFGKQRSYGLGSNLVVDVYLSFGSVGAVLLFLLFGRFIESIRKKVLQDTTNIYFSIIYFTLLSYSIYYPRTGLFMPMKYIIWTLIIYYMFRQFEKQKIKHVRH</sequence>
<protein>
    <submittedName>
        <fullName evidence="2">O-antigen polysaccharide polymerase Wzy</fullName>
    </submittedName>
</protein>